<dbReference type="Proteomes" id="UP000251571">
    <property type="component" value="Unassembled WGS sequence"/>
</dbReference>
<evidence type="ECO:0000256" key="5">
    <source>
        <dbReference type="ARBA" id="ARBA00022692"/>
    </source>
</evidence>
<dbReference type="Pfam" id="PF01127">
    <property type="entry name" value="Sdh_cyt"/>
    <property type="match status" value="1"/>
</dbReference>
<name>A0A2Y9A0U7_9RHOB</name>
<evidence type="ECO:0000313" key="11">
    <source>
        <dbReference type="EMBL" id="PWJ21792.1"/>
    </source>
</evidence>
<comment type="subcellular location">
    <subcellularLocation>
        <location evidence="3">Membrane</location>
    </subcellularLocation>
</comment>
<organism evidence="12 14">
    <name type="scientific">Jannaschia seohaensis</name>
    <dbReference type="NCBI Taxonomy" id="475081"/>
    <lineage>
        <taxon>Bacteria</taxon>
        <taxon>Pseudomonadati</taxon>
        <taxon>Pseudomonadota</taxon>
        <taxon>Alphaproteobacteria</taxon>
        <taxon>Rhodobacterales</taxon>
        <taxon>Roseobacteraceae</taxon>
        <taxon>Jannaschia</taxon>
    </lineage>
</organism>
<reference evidence="11 13" key="2">
    <citation type="submission" date="2018-03" db="EMBL/GenBank/DDBJ databases">
        <title>Genomic Encyclopedia of Archaeal and Bacterial Type Strains, Phase II (KMG-II): from individual species to whole genera.</title>
        <authorList>
            <person name="Goeker M."/>
        </authorList>
    </citation>
    <scope>NUCLEOTIDE SEQUENCE [LARGE SCALE GENOMIC DNA]</scope>
    <source>
        <strain evidence="11 13">DSM 25227</strain>
    </source>
</reference>
<dbReference type="PANTHER" id="PTHR41910">
    <property type="entry name" value="SUCCINATE DEHYDROGENASE 2 MEMBRANE SUBUNIT SDHC"/>
    <property type="match status" value="1"/>
</dbReference>
<keyword evidence="8" id="KW-0408">Iron</keyword>
<evidence type="ECO:0000256" key="6">
    <source>
        <dbReference type="ARBA" id="ARBA00022723"/>
    </source>
</evidence>
<dbReference type="InterPro" id="IPR000701">
    <property type="entry name" value="SuccDH_FuR_B_TM-su"/>
</dbReference>
<sequence length="117" mass="12940">MTMVAYKNRAHPLWLAYIVHRLSGLFLALFLPLHFWVLAMAASEPGRLDGFLRFTEYGIVKAAEFGLVFGLAIHMFGGLRLLALEWLPWSAPQKTLAAAAASASFLIAALFLMRAFG</sequence>
<gene>
    <name evidence="11" type="ORF">BCF38_101200</name>
    <name evidence="12" type="ORF">SAMN05421539_101200</name>
</gene>
<dbReference type="EMBL" id="QGDJ01000001">
    <property type="protein sequence ID" value="PWJ21792.1"/>
    <property type="molecule type" value="Genomic_DNA"/>
</dbReference>
<dbReference type="GO" id="GO:0046872">
    <property type="term" value="F:metal ion binding"/>
    <property type="evidence" value="ECO:0007669"/>
    <property type="project" value="UniProtKB-KW"/>
</dbReference>
<keyword evidence="6" id="KW-0479">Metal-binding</keyword>
<dbReference type="AlphaFoldDB" id="A0A2Y9A0U7"/>
<keyword evidence="13" id="KW-1185">Reference proteome</keyword>
<keyword evidence="4" id="KW-0349">Heme</keyword>
<feature type="transmembrane region" description="Helical" evidence="10">
    <location>
        <begin position="65"/>
        <end position="83"/>
    </location>
</feature>
<proteinExistence type="predicted"/>
<dbReference type="Gene3D" id="1.20.1300.10">
    <property type="entry name" value="Fumarate reductase/succinate dehydrogenase, transmembrane subunit"/>
    <property type="match status" value="1"/>
</dbReference>
<dbReference type="InterPro" id="IPR039023">
    <property type="entry name" value="SdhC_prok"/>
</dbReference>
<keyword evidence="9 10" id="KW-0472">Membrane</keyword>
<dbReference type="EMBL" id="UETC01000001">
    <property type="protein sequence ID" value="SSA38070.1"/>
    <property type="molecule type" value="Genomic_DNA"/>
</dbReference>
<protein>
    <submittedName>
        <fullName evidence="12">Fumarate reductase subunit D</fullName>
    </submittedName>
</protein>
<comment type="function">
    <text evidence="2">Membrane-anchoring subunit of succinate dehydrogenase (SDH).</text>
</comment>
<evidence type="ECO:0000256" key="4">
    <source>
        <dbReference type="ARBA" id="ARBA00022617"/>
    </source>
</evidence>
<keyword evidence="7 10" id="KW-1133">Transmembrane helix</keyword>
<dbReference type="InterPro" id="IPR034804">
    <property type="entry name" value="SQR/QFR_C/D"/>
</dbReference>
<evidence type="ECO:0000256" key="8">
    <source>
        <dbReference type="ARBA" id="ARBA00023004"/>
    </source>
</evidence>
<dbReference type="SUPFAM" id="SSF81343">
    <property type="entry name" value="Fumarate reductase respiratory complex transmembrane subunits"/>
    <property type="match status" value="1"/>
</dbReference>
<dbReference type="GO" id="GO:0016020">
    <property type="term" value="C:membrane"/>
    <property type="evidence" value="ECO:0007669"/>
    <property type="project" value="UniProtKB-SubCell"/>
</dbReference>
<dbReference type="PANTHER" id="PTHR41910:SF1">
    <property type="entry name" value="SUCCINATE DEHYDROGENASE HYDROPHOBIC MEMBRANE ANCHOR SUBUNIT"/>
    <property type="match status" value="1"/>
</dbReference>
<accession>A0A2Y9A0U7</accession>
<evidence type="ECO:0000256" key="7">
    <source>
        <dbReference type="ARBA" id="ARBA00022989"/>
    </source>
</evidence>
<evidence type="ECO:0000256" key="1">
    <source>
        <dbReference type="ARBA" id="ARBA00001971"/>
    </source>
</evidence>
<evidence type="ECO:0000256" key="9">
    <source>
        <dbReference type="ARBA" id="ARBA00023136"/>
    </source>
</evidence>
<dbReference type="Proteomes" id="UP000245839">
    <property type="component" value="Unassembled WGS sequence"/>
</dbReference>
<evidence type="ECO:0000256" key="10">
    <source>
        <dbReference type="SAM" id="Phobius"/>
    </source>
</evidence>
<keyword evidence="5 10" id="KW-0812">Transmembrane</keyword>
<reference evidence="12 14" key="1">
    <citation type="submission" date="2016-10" db="EMBL/GenBank/DDBJ databases">
        <authorList>
            <person name="Cai Z."/>
        </authorList>
    </citation>
    <scope>NUCLEOTIDE SEQUENCE [LARGE SCALE GENOMIC DNA]</scope>
    <source>
        <strain evidence="12 14">DSM 25227</strain>
    </source>
</reference>
<comment type="cofactor">
    <cofactor evidence="1">
        <name>heme</name>
        <dbReference type="ChEBI" id="CHEBI:30413"/>
    </cofactor>
</comment>
<evidence type="ECO:0000256" key="3">
    <source>
        <dbReference type="ARBA" id="ARBA00004370"/>
    </source>
</evidence>
<evidence type="ECO:0000256" key="2">
    <source>
        <dbReference type="ARBA" id="ARBA00004050"/>
    </source>
</evidence>
<evidence type="ECO:0000313" key="13">
    <source>
        <dbReference type="Proteomes" id="UP000245839"/>
    </source>
</evidence>
<feature type="transmembrane region" description="Helical" evidence="10">
    <location>
        <begin position="95"/>
        <end position="116"/>
    </location>
</feature>
<evidence type="ECO:0000313" key="12">
    <source>
        <dbReference type="EMBL" id="SSA38070.1"/>
    </source>
</evidence>
<evidence type="ECO:0000313" key="14">
    <source>
        <dbReference type="Proteomes" id="UP000251571"/>
    </source>
</evidence>